<dbReference type="Pfam" id="PF06626">
    <property type="entry name" value="DUF1152"/>
    <property type="match status" value="1"/>
</dbReference>
<dbReference type="OrthoDB" id="275458at2157"/>
<keyword evidence="2" id="KW-1185">Reference proteome</keyword>
<gene>
    <name evidence="1" type="ORF">GAH_01718</name>
</gene>
<dbReference type="PATRIC" id="fig|113653.22.peg.1690"/>
<dbReference type="HOGENOM" id="CLU_069296_0_0_2"/>
<sequence length="301" mass="33439">MLDIASDANRALLIGIGGGGDVISTLYVRGFLERFGVECICGGVVWERFRRDRKPGPRSVREIEGVEIVKETLGFVRGGERIGRIEPIVSQVASFLKERVLAVSINEGVASLKRDIEEFVDEREVDLVIAVDAGGDSLALGGEENLVSPLADSMMLSALRDLNSILAIVGFGSDGELERETIEFYLSELHGSIYGVSMVEVDRDFMQFLNNVESEASRIPALARTGFRGSYRLWGEHEIEVSILNSLVFYLNLRDVYERSRMAKALNHTRSVEEASEILNEMGIKTEYDLEVEMAKREGLI</sequence>
<dbReference type="InterPro" id="IPR010581">
    <property type="entry name" value="DUF1152"/>
</dbReference>
<dbReference type="STRING" id="113653.GAH_01718"/>
<accession>A0A0F7IF00</accession>
<dbReference type="Proteomes" id="UP000034723">
    <property type="component" value="Chromosome"/>
</dbReference>
<evidence type="ECO:0000313" key="1">
    <source>
        <dbReference type="EMBL" id="AKG90999.1"/>
    </source>
</evidence>
<protein>
    <submittedName>
        <fullName evidence="1">Uncharacterized protein conserved in archaea</fullName>
    </submittedName>
</protein>
<dbReference type="InParanoid" id="A0A0F7IF00"/>
<reference evidence="1 2" key="1">
    <citation type="submission" date="2015-04" db="EMBL/GenBank/DDBJ databases">
        <title>The complete genome sequence of the hyperthermophilic, obligate iron-reducing archaeon Geoglobus ahangari strain 234T.</title>
        <authorList>
            <person name="Manzella M.P."/>
            <person name="Holmes D.E."/>
            <person name="Rocheleau J.M."/>
            <person name="Chung A."/>
            <person name="Reguera G."/>
            <person name="Kashefi K."/>
        </authorList>
    </citation>
    <scope>NUCLEOTIDE SEQUENCE [LARGE SCALE GENOMIC DNA]</scope>
    <source>
        <strain evidence="1 2">234</strain>
    </source>
</reference>
<dbReference type="AlphaFoldDB" id="A0A0F7IF00"/>
<evidence type="ECO:0000313" key="2">
    <source>
        <dbReference type="Proteomes" id="UP000034723"/>
    </source>
</evidence>
<organism evidence="1 2">
    <name type="scientific">Geoglobus ahangari</name>
    <dbReference type="NCBI Taxonomy" id="113653"/>
    <lineage>
        <taxon>Archaea</taxon>
        <taxon>Methanobacteriati</taxon>
        <taxon>Methanobacteriota</taxon>
        <taxon>Archaeoglobi</taxon>
        <taxon>Archaeoglobales</taxon>
        <taxon>Archaeoglobaceae</taxon>
        <taxon>Geoglobus</taxon>
    </lineage>
</organism>
<name>A0A0F7IF00_9EURY</name>
<dbReference type="KEGG" id="gah:GAH_01718"/>
<proteinExistence type="predicted"/>
<dbReference type="EMBL" id="CP011267">
    <property type="protein sequence ID" value="AKG90999.1"/>
    <property type="molecule type" value="Genomic_DNA"/>
</dbReference>